<reference evidence="2" key="2">
    <citation type="submission" date="2024-10" db="UniProtKB">
        <authorList>
            <consortium name="EnsemblProtists"/>
        </authorList>
    </citation>
    <scope>IDENTIFICATION</scope>
</reference>
<dbReference type="GeneID" id="17271258"/>
<name>A0A0D3JQC7_EMIH1</name>
<evidence type="ECO:0000313" key="3">
    <source>
        <dbReference type="Proteomes" id="UP000013827"/>
    </source>
</evidence>
<dbReference type="PaxDb" id="2903-EOD25712"/>
<dbReference type="AlphaFoldDB" id="A0A0D3JQC7"/>
<dbReference type="InterPro" id="IPR011042">
    <property type="entry name" value="6-blade_b-propeller_TolB-like"/>
</dbReference>
<sequence>MAMASRSGKRARTESDGKGGEEGEPVAVAAGFEAPIFGARAVGQVTTLVLEGEDRPLASSCMASQAITRTAGTIRLGLGAARLVGWARAHRCNLRGLPRYFRQLGRQRKVCGGRRQRDDRRVEVATGAVTTLAGSSEEGDADGVGGAAQFSEPYSLAVSLDGSALFVGDCGNNKIGGWRWRRVL</sequence>
<accession>A0A0D3JQC7</accession>
<protein>
    <submittedName>
        <fullName evidence="2">Uncharacterized protein</fullName>
    </submittedName>
</protein>
<dbReference type="KEGG" id="ehx:EMIHUDRAFT_205799"/>
<dbReference type="Proteomes" id="UP000013827">
    <property type="component" value="Unassembled WGS sequence"/>
</dbReference>
<keyword evidence="3" id="KW-1185">Reference proteome</keyword>
<dbReference type="RefSeq" id="XP_005778141.1">
    <property type="nucleotide sequence ID" value="XM_005778084.1"/>
</dbReference>
<dbReference type="Gene3D" id="2.120.10.30">
    <property type="entry name" value="TolB, C-terminal domain"/>
    <property type="match status" value="1"/>
</dbReference>
<feature type="region of interest" description="Disordered" evidence="1">
    <location>
        <begin position="1"/>
        <end position="23"/>
    </location>
</feature>
<evidence type="ECO:0000256" key="1">
    <source>
        <dbReference type="SAM" id="MobiDB-lite"/>
    </source>
</evidence>
<dbReference type="EnsemblProtists" id="EOD25712">
    <property type="protein sequence ID" value="EOD25712"/>
    <property type="gene ID" value="EMIHUDRAFT_205799"/>
</dbReference>
<organism evidence="2 3">
    <name type="scientific">Emiliania huxleyi (strain CCMP1516)</name>
    <dbReference type="NCBI Taxonomy" id="280463"/>
    <lineage>
        <taxon>Eukaryota</taxon>
        <taxon>Haptista</taxon>
        <taxon>Haptophyta</taxon>
        <taxon>Prymnesiophyceae</taxon>
        <taxon>Isochrysidales</taxon>
        <taxon>Noelaerhabdaceae</taxon>
        <taxon>Emiliania</taxon>
    </lineage>
</organism>
<proteinExistence type="predicted"/>
<evidence type="ECO:0000313" key="2">
    <source>
        <dbReference type="EnsemblProtists" id="EOD25712"/>
    </source>
</evidence>
<dbReference type="HOGENOM" id="CLU_1470797_0_0_1"/>
<reference evidence="3" key="1">
    <citation type="journal article" date="2013" name="Nature">
        <title>Pan genome of the phytoplankton Emiliania underpins its global distribution.</title>
        <authorList>
            <person name="Read B.A."/>
            <person name="Kegel J."/>
            <person name="Klute M.J."/>
            <person name="Kuo A."/>
            <person name="Lefebvre S.C."/>
            <person name="Maumus F."/>
            <person name="Mayer C."/>
            <person name="Miller J."/>
            <person name="Monier A."/>
            <person name="Salamov A."/>
            <person name="Young J."/>
            <person name="Aguilar M."/>
            <person name="Claverie J.M."/>
            <person name="Frickenhaus S."/>
            <person name="Gonzalez K."/>
            <person name="Herman E.K."/>
            <person name="Lin Y.C."/>
            <person name="Napier J."/>
            <person name="Ogata H."/>
            <person name="Sarno A.F."/>
            <person name="Shmutz J."/>
            <person name="Schroeder D."/>
            <person name="de Vargas C."/>
            <person name="Verret F."/>
            <person name="von Dassow P."/>
            <person name="Valentin K."/>
            <person name="Van de Peer Y."/>
            <person name="Wheeler G."/>
            <person name="Dacks J.B."/>
            <person name="Delwiche C.F."/>
            <person name="Dyhrman S.T."/>
            <person name="Glockner G."/>
            <person name="John U."/>
            <person name="Richards T."/>
            <person name="Worden A.Z."/>
            <person name="Zhang X."/>
            <person name="Grigoriev I.V."/>
            <person name="Allen A.E."/>
            <person name="Bidle K."/>
            <person name="Borodovsky M."/>
            <person name="Bowler C."/>
            <person name="Brownlee C."/>
            <person name="Cock J.M."/>
            <person name="Elias M."/>
            <person name="Gladyshev V.N."/>
            <person name="Groth M."/>
            <person name="Guda C."/>
            <person name="Hadaegh A."/>
            <person name="Iglesias-Rodriguez M.D."/>
            <person name="Jenkins J."/>
            <person name="Jones B.M."/>
            <person name="Lawson T."/>
            <person name="Leese F."/>
            <person name="Lindquist E."/>
            <person name="Lobanov A."/>
            <person name="Lomsadze A."/>
            <person name="Malik S.B."/>
            <person name="Marsh M.E."/>
            <person name="Mackinder L."/>
            <person name="Mock T."/>
            <person name="Mueller-Roeber B."/>
            <person name="Pagarete A."/>
            <person name="Parker M."/>
            <person name="Probert I."/>
            <person name="Quesneville H."/>
            <person name="Raines C."/>
            <person name="Rensing S.A."/>
            <person name="Riano-Pachon D.M."/>
            <person name="Richier S."/>
            <person name="Rokitta S."/>
            <person name="Shiraiwa Y."/>
            <person name="Soanes D.M."/>
            <person name="van der Giezen M."/>
            <person name="Wahlund T.M."/>
            <person name="Williams B."/>
            <person name="Wilson W."/>
            <person name="Wolfe G."/>
            <person name="Wurch L.L."/>
        </authorList>
    </citation>
    <scope>NUCLEOTIDE SEQUENCE</scope>
</reference>
<feature type="compositionally biased region" description="Basic and acidic residues" evidence="1">
    <location>
        <begin position="11"/>
        <end position="21"/>
    </location>
</feature>